<dbReference type="Gene3D" id="3.40.50.720">
    <property type="entry name" value="NAD(P)-binding Rossmann-like Domain"/>
    <property type="match status" value="1"/>
</dbReference>
<dbReference type="InterPro" id="IPR036291">
    <property type="entry name" value="NAD(P)-bd_dom_sf"/>
</dbReference>
<accession>A0ABU8ILU9</accession>
<dbReference type="Gene3D" id="3.90.180.10">
    <property type="entry name" value="Medium-chain alcohol dehydrogenases, catalytic domain"/>
    <property type="match status" value="1"/>
</dbReference>
<dbReference type="SMART" id="SM00829">
    <property type="entry name" value="PKS_ER"/>
    <property type="match status" value="1"/>
</dbReference>
<dbReference type="InterPro" id="IPR013154">
    <property type="entry name" value="ADH-like_N"/>
</dbReference>
<dbReference type="InterPro" id="IPR011032">
    <property type="entry name" value="GroES-like_sf"/>
</dbReference>
<evidence type="ECO:0000259" key="3">
    <source>
        <dbReference type="SMART" id="SM00829"/>
    </source>
</evidence>
<dbReference type="SUPFAM" id="SSF50129">
    <property type="entry name" value="GroES-like"/>
    <property type="match status" value="1"/>
</dbReference>
<organism evidence="4 5">
    <name type="scientific">Paraburkholderia bengalensis</name>
    <dbReference type="NCBI Taxonomy" id="2747562"/>
    <lineage>
        <taxon>Bacteria</taxon>
        <taxon>Pseudomonadati</taxon>
        <taxon>Pseudomonadota</taxon>
        <taxon>Betaproteobacteria</taxon>
        <taxon>Burkholderiales</taxon>
        <taxon>Burkholderiaceae</taxon>
        <taxon>Paraburkholderia</taxon>
    </lineage>
</organism>
<dbReference type="PANTHER" id="PTHR48106:SF5">
    <property type="entry name" value="ZINC-CONTAINING ALCOHOL DEHYDROGENASE"/>
    <property type="match status" value="1"/>
</dbReference>
<dbReference type="PANTHER" id="PTHR48106">
    <property type="entry name" value="QUINONE OXIDOREDUCTASE PIG3-RELATED"/>
    <property type="match status" value="1"/>
</dbReference>
<dbReference type="RefSeq" id="WP_336596993.1">
    <property type="nucleotide sequence ID" value="NZ_JACFYJ010000005.1"/>
</dbReference>
<dbReference type="InterPro" id="IPR013149">
    <property type="entry name" value="ADH-like_C"/>
</dbReference>
<dbReference type="InterPro" id="IPR020843">
    <property type="entry name" value="ER"/>
</dbReference>
<comment type="caution">
    <text evidence="4">The sequence shown here is derived from an EMBL/GenBank/DDBJ whole genome shotgun (WGS) entry which is preliminary data.</text>
</comment>
<dbReference type="Proteomes" id="UP001386437">
    <property type="component" value="Unassembled WGS sequence"/>
</dbReference>
<evidence type="ECO:0000313" key="5">
    <source>
        <dbReference type="Proteomes" id="UP001386437"/>
    </source>
</evidence>
<sequence>MTRVVRFHEYGDADVLRIENVNVPAPRADEVQIAVKAIGLNRAEVMFRTGRYLQEAVFPSQLGYEAAGIVKAVGADVKGFAENDAVSVIPTPDMSRWPTYGELINIPARYVVRHPANLTFEQAAASWMQYVTAWGALIAQGKLNADDFVIISAASSSVGVAAIQLARSVGATVIATSRTSAKAQPLRDAGAHHVIATSEEDLAARVNEITSGKGARVVFDPIGGPAVAQLAECMSFGGILLEYGALSMDEGTFPQFALLGKCLTIKGYLYSEITGNDALLERAKQFISEGLESGALVPLISRTFTFDQIQEATRFLESNEQVGKIVVTVD</sequence>
<evidence type="ECO:0000313" key="4">
    <source>
        <dbReference type="EMBL" id="MEI5996572.1"/>
    </source>
</evidence>
<dbReference type="Pfam" id="PF08240">
    <property type="entry name" value="ADH_N"/>
    <property type="match status" value="1"/>
</dbReference>
<name>A0ABU8ILU9_9BURK</name>
<protein>
    <submittedName>
        <fullName evidence="4">Zinc-dependent alcohol dehydrogenase family protein</fullName>
    </submittedName>
</protein>
<keyword evidence="1" id="KW-0521">NADP</keyword>
<dbReference type="CDD" id="cd08268">
    <property type="entry name" value="MDR2"/>
    <property type="match status" value="1"/>
</dbReference>
<keyword evidence="5" id="KW-1185">Reference proteome</keyword>
<dbReference type="Pfam" id="PF00107">
    <property type="entry name" value="ADH_zinc_N"/>
    <property type="match status" value="1"/>
</dbReference>
<dbReference type="EMBL" id="JACFYJ010000005">
    <property type="protein sequence ID" value="MEI5996572.1"/>
    <property type="molecule type" value="Genomic_DNA"/>
</dbReference>
<gene>
    <name evidence="4" type="ORF">H3V53_04945</name>
</gene>
<evidence type="ECO:0000256" key="1">
    <source>
        <dbReference type="ARBA" id="ARBA00022857"/>
    </source>
</evidence>
<dbReference type="SUPFAM" id="SSF51735">
    <property type="entry name" value="NAD(P)-binding Rossmann-fold domains"/>
    <property type="match status" value="1"/>
</dbReference>
<proteinExistence type="predicted"/>
<keyword evidence="2" id="KW-0560">Oxidoreductase</keyword>
<reference evidence="4 5" key="1">
    <citation type="journal article" date="2022" name="Arch. Microbiol.">
        <title>Paraburkholderia bengalensis sp. nov. isolated from roots of Oryza sativa, IR64.</title>
        <authorList>
            <person name="Nag P."/>
            <person name="Mondal N."/>
            <person name="Sarkar J."/>
            <person name="Das S."/>
        </authorList>
    </citation>
    <scope>NUCLEOTIDE SEQUENCE [LARGE SCALE GENOMIC DNA]</scope>
    <source>
        <strain evidence="4 5">IR64_4_BI</strain>
    </source>
</reference>
<evidence type="ECO:0000256" key="2">
    <source>
        <dbReference type="ARBA" id="ARBA00023002"/>
    </source>
</evidence>
<feature type="domain" description="Enoyl reductase (ER)" evidence="3">
    <location>
        <begin position="11"/>
        <end position="327"/>
    </location>
</feature>